<evidence type="ECO:0008006" key="3">
    <source>
        <dbReference type="Google" id="ProtNLM"/>
    </source>
</evidence>
<evidence type="ECO:0000313" key="2">
    <source>
        <dbReference type="Proteomes" id="UP001596105"/>
    </source>
</evidence>
<accession>A0ABW0M070</accession>
<comment type="caution">
    <text evidence="1">The sequence shown here is derived from an EMBL/GenBank/DDBJ whole genome shotgun (WGS) entry which is preliminary data.</text>
</comment>
<reference evidence="2" key="1">
    <citation type="journal article" date="2019" name="Int. J. Syst. Evol. Microbiol.">
        <title>The Global Catalogue of Microorganisms (GCM) 10K type strain sequencing project: providing services to taxonomists for standard genome sequencing and annotation.</title>
        <authorList>
            <consortium name="The Broad Institute Genomics Platform"/>
            <consortium name="The Broad Institute Genome Sequencing Center for Infectious Disease"/>
            <person name="Wu L."/>
            <person name="Ma J."/>
        </authorList>
    </citation>
    <scope>NUCLEOTIDE SEQUENCE [LARGE SCALE GENOMIC DNA]</scope>
    <source>
        <strain evidence="2">CCUG 57113</strain>
    </source>
</reference>
<dbReference type="EMBL" id="JBHSMH010000097">
    <property type="protein sequence ID" value="MFC5471408.1"/>
    <property type="molecule type" value="Genomic_DNA"/>
</dbReference>
<evidence type="ECO:0000313" key="1">
    <source>
        <dbReference type="EMBL" id="MFC5471408.1"/>
    </source>
</evidence>
<proteinExistence type="predicted"/>
<sequence length="243" mass="28317">MKHTPPAPIYGVGGVLFIKEAIDLFEEEFEVLLKKQLSEARGQRREMLDRDLSGTKKMLEVIYSVIGSLRDIVLEYEMVTLSGVKIYGDAFIRPLGLVLEEENYITHAETITRKRFSFERARIRSVAALGYSFFPYSRDELEQHPEQCRREFQEIVNTKANQDSMEFLTLPVYEREILRFALMRSVPFYLSDSSLWLNLKKETSRKVLRSLEEKKLIVAIGGGQNRCHGFRISDKAIMLFHRR</sequence>
<gene>
    <name evidence="1" type="ORF">ACFPPD_22215</name>
</gene>
<protein>
    <recommendedName>
        <fullName evidence="3">Transcriptional regulator</fullName>
    </recommendedName>
</protein>
<keyword evidence="2" id="KW-1185">Reference proteome</keyword>
<name>A0ABW0M070_9BACL</name>
<organism evidence="1 2">
    <name type="scientific">Cohnella suwonensis</name>
    <dbReference type="NCBI Taxonomy" id="696072"/>
    <lineage>
        <taxon>Bacteria</taxon>
        <taxon>Bacillati</taxon>
        <taxon>Bacillota</taxon>
        <taxon>Bacilli</taxon>
        <taxon>Bacillales</taxon>
        <taxon>Paenibacillaceae</taxon>
        <taxon>Cohnella</taxon>
    </lineage>
</organism>
<dbReference type="RefSeq" id="WP_209744661.1">
    <property type="nucleotide sequence ID" value="NZ_JBHSMH010000097.1"/>
</dbReference>
<dbReference type="Proteomes" id="UP001596105">
    <property type="component" value="Unassembled WGS sequence"/>
</dbReference>